<dbReference type="STRING" id="439219.SAMN02910293_00806"/>
<dbReference type="Gene3D" id="3.40.50.150">
    <property type="entry name" value="Vaccinia Virus protein VP39"/>
    <property type="match status" value="1"/>
</dbReference>
<sequence>MAQYGEYTGVEMLDSTSMNITQDNISKIGKLFPQVLTESQDDNGRLHTAIDFDKLKDILSHELADGPETYEFTWVGKRDAMAEAGRPTSKTLRPDLEESVDFDKTENVFITGDNLEVLKILQESYLNKIDMIYIDPPYNTGKDFVYSDKFQMTQEEIDEATNSLDETGKRLVKNEKSNARYHSDWLNMMYPRLVLARNLLKDSGVIFISIDDNEQANLKAMCDEIFGEENFVVNLAIENNPKGRKNSKFVSVNHESLLIYAKNIEITYPFKSVVKKDDLLKDEFGYYSHGKRVLVGESTNDKANGGDKDYSVYYDGNSIILKKEKIDEYDKKLIFDGYKIFKSIKDGVLLENTYTKNKFYELFESNSLLFKENSIYEKDRNVYKQQKSLIKSTDEWDLKTETAAFIESDFDSKKLFSMPKNPNYIKMLLFMLGLKNAMILDFFAGSATTADAVMQLNAEDGGHRKYILATLDEPVADKSAAKEAGYETIDQISRERIRRAAEKIKSENPDKVGGQDFGFKAFKVDSSNFRDVYSTPDSYSQQDLFESVSNIKENRTDLDLLFQVMLRWGMELSLNIAKEEINGVTVYNVDDNSLLACFANNISEETVKAIASKEPLRAIFKDESFANSSSKINLTQIFKEISPMTKVKVV</sequence>
<dbReference type="InterPro" id="IPR002052">
    <property type="entry name" value="DNA_methylase_N6_adenine_CS"/>
</dbReference>
<dbReference type="InterPro" id="IPR002295">
    <property type="entry name" value="N4/N6-MTase_EcoPI_Mod-like"/>
</dbReference>
<evidence type="ECO:0000256" key="1">
    <source>
        <dbReference type="ARBA" id="ARBA00006594"/>
    </source>
</evidence>
<reference evidence="7 8" key="1">
    <citation type="submission" date="2016-10" db="EMBL/GenBank/DDBJ databases">
        <authorList>
            <person name="de Groot N.N."/>
        </authorList>
    </citation>
    <scope>NUCLEOTIDE SEQUENCE [LARGE SCALE GENOMIC DNA]</scope>
    <source>
        <strain evidence="7 8">A-4</strain>
    </source>
</reference>
<dbReference type="GO" id="GO:0009307">
    <property type="term" value="P:DNA restriction-modification system"/>
    <property type="evidence" value="ECO:0007669"/>
    <property type="project" value="UniProtKB-KW"/>
</dbReference>
<proteinExistence type="inferred from homology"/>
<dbReference type="eggNOG" id="COG2189">
    <property type="taxonomic scope" value="Bacteria"/>
</dbReference>
<keyword evidence="8" id="KW-1185">Reference proteome</keyword>
<keyword evidence="3 7" id="KW-0808">Transferase</keyword>
<dbReference type="Pfam" id="PF01555">
    <property type="entry name" value="N6_N4_Mtase"/>
    <property type="match status" value="1"/>
</dbReference>
<dbReference type="SUPFAM" id="SSF53335">
    <property type="entry name" value="S-adenosyl-L-methionine-dependent methyltransferases"/>
    <property type="match status" value="1"/>
</dbReference>
<dbReference type="RefSeq" id="WP_074485660.1">
    <property type="nucleotide sequence ID" value="NZ_FMXP01000009.1"/>
</dbReference>
<evidence type="ECO:0000256" key="3">
    <source>
        <dbReference type="ARBA" id="ARBA00022679"/>
    </source>
</evidence>
<name>A0A1G6B699_9STRE</name>
<evidence type="ECO:0000256" key="2">
    <source>
        <dbReference type="ARBA" id="ARBA00022603"/>
    </source>
</evidence>
<dbReference type="InterPro" id="IPR002941">
    <property type="entry name" value="DNA_methylase_N4/N6"/>
</dbReference>
<evidence type="ECO:0000313" key="8">
    <source>
        <dbReference type="Proteomes" id="UP000182508"/>
    </source>
</evidence>
<keyword evidence="5" id="KW-0680">Restriction system</keyword>
<organism evidence="7 8">
    <name type="scientific">Streptococcus henryi</name>
    <dbReference type="NCBI Taxonomy" id="439219"/>
    <lineage>
        <taxon>Bacteria</taxon>
        <taxon>Bacillati</taxon>
        <taxon>Bacillota</taxon>
        <taxon>Bacilli</taxon>
        <taxon>Lactobacillales</taxon>
        <taxon>Streptococcaceae</taxon>
        <taxon>Streptococcus</taxon>
    </lineage>
</organism>
<dbReference type="InterPro" id="IPR029063">
    <property type="entry name" value="SAM-dependent_MTases_sf"/>
</dbReference>
<protein>
    <submittedName>
        <fullName evidence="7">Adenine-specific DNA-methyltransferase</fullName>
    </submittedName>
</protein>
<dbReference type="PIRSF" id="PIRSF015855">
    <property type="entry name" value="TypeIII_Mtase_mKpnI"/>
    <property type="match status" value="1"/>
</dbReference>
<evidence type="ECO:0000256" key="5">
    <source>
        <dbReference type="ARBA" id="ARBA00022747"/>
    </source>
</evidence>
<feature type="domain" description="DNA methylase N-4/N-6" evidence="6">
    <location>
        <begin position="129"/>
        <end position="459"/>
    </location>
</feature>
<dbReference type="PROSITE" id="PS00092">
    <property type="entry name" value="N6_MTASE"/>
    <property type="match status" value="1"/>
</dbReference>
<evidence type="ECO:0000313" key="7">
    <source>
        <dbReference type="EMBL" id="SDB15943.1"/>
    </source>
</evidence>
<keyword evidence="2 7" id="KW-0489">Methyltransferase</keyword>
<keyword evidence="4" id="KW-0949">S-adenosyl-L-methionine</keyword>
<gene>
    <name evidence="7" type="ORF">SAMN02910293_00806</name>
</gene>
<dbReference type="GO" id="GO:0032259">
    <property type="term" value="P:methylation"/>
    <property type="evidence" value="ECO:0007669"/>
    <property type="project" value="UniProtKB-KW"/>
</dbReference>
<dbReference type="EMBL" id="FMXP01000009">
    <property type="protein sequence ID" value="SDB15943.1"/>
    <property type="molecule type" value="Genomic_DNA"/>
</dbReference>
<comment type="similarity">
    <text evidence="1">Belongs to the N(4)/N(6)-methyltransferase family.</text>
</comment>
<evidence type="ECO:0000259" key="6">
    <source>
        <dbReference type="Pfam" id="PF01555"/>
    </source>
</evidence>
<dbReference type="AlphaFoldDB" id="A0A1G6B699"/>
<evidence type="ECO:0000256" key="4">
    <source>
        <dbReference type="ARBA" id="ARBA00022691"/>
    </source>
</evidence>
<dbReference type="Proteomes" id="UP000182508">
    <property type="component" value="Unassembled WGS sequence"/>
</dbReference>
<dbReference type="GO" id="GO:0008170">
    <property type="term" value="F:N-methyltransferase activity"/>
    <property type="evidence" value="ECO:0007669"/>
    <property type="project" value="InterPro"/>
</dbReference>
<accession>A0A1G6B699</accession>
<dbReference type="GO" id="GO:0003677">
    <property type="term" value="F:DNA binding"/>
    <property type="evidence" value="ECO:0007669"/>
    <property type="project" value="InterPro"/>
</dbReference>
<dbReference type="PRINTS" id="PR00506">
    <property type="entry name" value="D21N6MTFRASE"/>
</dbReference>